<evidence type="ECO:0000313" key="7">
    <source>
        <dbReference type="EMBL" id="KAL3765150.1"/>
    </source>
</evidence>
<evidence type="ECO:0000313" key="8">
    <source>
        <dbReference type="Proteomes" id="UP001530400"/>
    </source>
</evidence>
<dbReference type="NCBIfam" id="TIGR00797">
    <property type="entry name" value="matE"/>
    <property type="match status" value="1"/>
</dbReference>
<dbReference type="GO" id="GO:0016020">
    <property type="term" value="C:membrane"/>
    <property type="evidence" value="ECO:0007669"/>
    <property type="project" value="UniProtKB-SubCell"/>
</dbReference>
<dbReference type="PANTHER" id="PTHR11206">
    <property type="entry name" value="MULTIDRUG RESISTANCE PROTEIN"/>
    <property type="match status" value="1"/>
</dbReference>
<feature type="transmembrane region" description="Helical" evidence="6">
    <location>
        <begin position="354"/>
        <end position="373"/>
    </location>
</feature>
<evidence type="ECO:0000256" key="2">
    <source>
        <dbReference type="ARBA" id="ARBA00010199"/>
    </source>
</evidence>
<feature type="transmembrane region" description="Helical" evidence="6">
    <location>
        <begin position="313"/>
        <end position="334"/>
    </location>
</feature>
<organism evidence="7 8">
    <name type="scientific">Cyclotella atomus</name>
    <dbReference type="NCBI Taxonomy" id="382360"/>
    <lineage>
        <taxon>Eukaryota</taxon>
        <taxon>Sar</taxon>
        <taxon>Stramenopiles</taxon>
        <taxon>Ochrophyta</taxon>
        <taxon>Bacillariophyta</taxon>
        <taxon>Coscinodiscophyceae</taxon>
        <taxon>Thalassiosirophycidae</taxon>
        <taxon>Stephanodiscales</taxon>
        <taxon>Stephanodiscaceae</taxon>
        <taxon>Cyclotella</taxon>
    </lineage>
</organism>
<comment type="caution">
    <text evidence="7">The sequence shown here is derived from an EMBL/GenBank/DDBJ whole genome shotgun (WGS) entry which is preliminary data.</text>
</comment>
<evidence type="ECO:0000256" key="4">
    <source>
        <dbReference type="ARBA" id="ARBA00022989"/>
    </source>
</evidence>
<feature type="transmembrane region" description="Helical" evidence="6">
    <location>
        <begin position="394"/>
        <end position="414"/>
    </location>
</feature>
<feature type="transmembrane region" description="Helical" evidence="6">
    <location>
        <begin position="239"/>
        <end position="262"/>
    </location>
</feature>
<feature type="transmembrane region" description="Helical" evidence="6">
    <location>
        <begin position="434"/>
        <end position="454"/>
    </location>
</feature>
<keyword evidence="5 6" id="KW-0472">Membrane</keyword>
<evidence type="ECO:0000256" key="1">
    <source>
        <dbReference type="ARBA" id="ARBA00004141"/>
    </source>
</evidence>
<feature type="transmembrane region" description="Helical" evidence="6">
    <location>
        <begin position="145"/>
        <end position="169"/>
    </location>
</feature>
<feature type="transmembrane region" description="Helical" evidence="6">
    <location>
        <begin position="466"/>
        <end position="486"/>
    </location>
</feature>
<reference evidence="7 8" key="1">
    <citation type="submission" date="2024-10" db="EMBL/GenBank/DDBJ databases">
        <title>Updated reference genomes for cyclostephanoid diatoms.</title>
        <authorList>
            <person name="Roberts W.R."/>
            <person name="Alverson A.J."/>
        </authorList>
    </citation>
    <scope>NUCLEOTIDE SEQUENCE [LARGE SCALE GENOMIC DNA]</scope>
    <source>
        <strain evidence="7 8">AJA010-31</strain>
    </source>
</reference>
<feature type="transmembrane region" description="Helical" evidence="6">
    <location>
        <begin position="75"/>
        <end position="98"/>
    </location>
</feature>
<accession>A0ABD3MXF3</accession>
<protein>
    <submittedName>
        <fullName evidence="7">Uncharacterized protein</fullName>
    </submittedName>
</protein>
<sequence length="562" mass="62375">MVNAKTDPSSKDLLLHKSNIKYYSSLEDKIPEQHIKHVVIICPEDDFDSSKPNELDLDSFDELSYYKHVIDIAKLSYPIIASEFLQNVLLIVSIYFVGNLGKDELAACALASTWFNIWNAMMLGMMSPTDTFLSQTYGSKNYSLYGVWAANSVIVTIIATVPIAGLVALCGPVMEFIGRETELAHAAGSFATRLVPGLLPYFLFKVLTKYLYVLAFNETYSHSLLSNAQYCTFRQAQNILAPSIWIGIIANAFNISINWLLIYRFGWGVDGSPWATNFTRAAQFVFLAGYILAKKKDDQTWLNFSCKNMSYEVMQPFYALALPGTIATSAQMWMGEALTLLASALGTNALDAHTIVGNLCTFLFLSFPMAIGIGASIRVGQLIGSQRPVDAKKCFHASMFLCISTQSALIVSLYSCKKWLSRLFTNDDEVSSIVLHLLSIMFIIMLGDTINVTIGGVLRGLGKQNWYLMSNLIPSWLFAIPMSIIFAFKMSLGIEGLWWGMLLGTYSSSVVGLIVMHWFVNWEDEAHQSLERLSSIGQLSKSSKMTCSLTSVSSIFTVAESF</sequence>
<keyword evidence="3 6" id="KW-0812">Transmembrane</keyword>
<evidence type="ECO:0000256" key="3">
    <source>
        <dbReference type="ARBA" id="ARBA00022692"/>
    </source>
</evidence>
<keyword evidence="4 6" id="KW-1133">Transmembrane helix</keyword>
<dbReference type="Proteomes" id="UP001530400">
    <property type="component" value="Unassembled WGS sequence"/>
</dbReference>
<comment type="subcellular location">
    <subcellularLocation>
        <location evidence="1">Membrane</location>
        <topology evidence="1">Multi-pass membrane protein</topology>
    </subcellularLocation>
</comment>
<dbReference type="AlphaFoldDB" id="A0ABD3MXF3"/>
<gene>
    <name evidence="7" type="ORF">ACHAWO_004328</name>
</gene>
<feature type="transmembrane region" description="Helical" evidence="6">
    <location>
        <begin position="105"/>
        <end position="125"/>
    </location>
</feature>
<dbReference type="EMBL" id="JALLPJ020001407">
    <property type="protein sequence ID" value="KAL3765150.1"/>
    <property type="molecule type" value="Genomic_DNA"/>
</dbReference>
<dbReference type="InterPro" id="IPR002528">
    <property type="entry name" value="MATE_fam"/>
</dbReference>
<feature type="transmembrane region" description="Helical" evidence="6">
    <location>
        <begin position="274"/>
        <end position="293"/>
    </location>
</feature>
<dbReference type="InterPro" id="IPR045069">
    <property type="entry name" value="MATE_euk"/>
</dbReference>
<comment type="similarity">
    <text evidence="2">Belongs to the multi antimicrobial extrusion (MATE) (TC 2.A.66.1) family.</text>
</comment>
<evidence type="ECO:0000256" key="5">
    <source>
        <dbReference type="ARBA" id="ARBA00023136"/>
    </source>
</evidence>
<name>A0ABD3MXF3_9STRA</name>
<keyword evidence="8" id="KW-1185">Reference proteome</keyword>
<feature type="transmembrane region" description="Helical" evidence="6">
    <location>
        <begin position="498"/>
        <end position="520"/>
    </location>
</feature>
<evidence type="ECO:0000256" key="6">
    <source>
        <dbReference type="SAM" id="Phobius"/>
    </source>
</evidence>
<dbReference type="CDD" id="cd13132">
    <property type="entry name" value="MATE_eukaryotic"/>
    <property type="match status" value="1"/>
</dbReference>
<dbReference type="Pfam" id="PF01554">
    <property type="entry name" value="MatE"/>
    <property type="match status" value="2"/>
</dbReference>
<proteinExistence type="inferred from homology"/>